<dbReference type="Proteomes" id="UP001144323">
    <property type="component" value="Unassembled WGS sequence"/>
</dbReference>
<protein>
    <submittedName>
        <fullName evidence="2">Uncharacterized protein</fullName>
    </submittedName>
</protein>
<feature type="region of interest" description="Disordered" evidence="1">
    <location>
        <begin position="19"/>
        <end position="78"/>
    </location>
</feature>
<reference evidence="2" key="1">
    <citation type="journal article" date="2023" name="Int. J. Syst. Evol. Microbiol.">
        <title>Methylocystis iwaonis sp. nov., a type II methane-oxidizing bacterium from surface soil of a rice paddy field in Japan, and emended description of the genus Methylocystis (ex Whittenbury et al. 1970) Bowman et al. 1993.</title>
        <authorList>
            <person name="Kaise H."/>
            <person name="Sawadogo J.B."/>
            <person name="Alam M.S."/>
            <person name="Ueno C."/>
            <person name="Dianou D."/>
            <person name="Shinjo R."/>
            <person name="Asakawa S."/>
        </authorList>
    </citation>
    <scope>NUCLEOTIDE SEQUENCE</scope>
    <source>
        <strain evidence="2">LMG27198</strain>
    </source>
</reference>
<dbReference type="AlphaFoldDB" id="A0A9W6GY06"/>
<comment type="caution">
    <text evidence="2">The sequence shown here is derived from an EMBL/GenBank/DDBJ whole genome shotgun (WGS) entry which is preliminary data.</text>
</comment>
<evidence type="ECO:0000313" key="3">
    <source>
        <dbReference type="Proteomes" id="UP001144323"/>
    </source>
</evidence>
<proteinExistence type="predicted"/>
<keyword evidence="3" id="KW-1185">Reference proteome</keyword>
<organism evidence="2 3">
    <name type="scientific">Methylocystis echinoides</name>
    <dbReference type="NCBI Taxonomy" id="29468"/>
    <lineage>
        <taxon>Bacteria</taxon>
        <taxon>Pseudomonadati</taxon>
        <taxon>Pseudomonadota</taxon>
        <taxon>Alphaproteobacteria</taxon>
        <taxon>Hyphomicrobiales</taxon>
        <taxon>Methylocystaceae</taxon>
        <taxon>Methylocystis</taxon>
    </lineage>
</organism>
<dbReference type="EMBL" id="BSEC01000002">
    <property type="protein sequence ID" value="GLI95186.1"/>
    <property type="molecule type" value="Genomic_DNA"/>
</dbReference>
<accession>A0A9W6GY06</accession>
<name>A0A9W6GY06_9HYPH</name>
<gene>
    <name evidence="2" type="ORF">LMG27198_41780</name>
</gene>
<evidence type="ECO:0000256" key="1">
    <source>
        <dbReference type="SAM" id="MobiDB-lite"/>
    </source>
</evidence>
<sequence length="98" mass="10599">MKVAEAPCADWRPFPRISSCKKPSPKKRFPAPLRGSFSSTARVSELADPNPGLGLRSPESFPINPGGNERRTGGRGGGLRQMIHCYGLTGPKRRVLIA</sequence>
<evidence type="ECO:0000313" key="2">
    <source>
        <dbReference type="EMBL" id="GLI95186.1"/>
    </source>
</evidence>